<feature type="transmembrane region" description="Helical" evidence="12">
    <location>
        <begin position="250"/>
        <end position="275"/>
    </location>
</feature>
<dbReference type="InterPro" id="IPR036412">
    <property type="entry name" value="HAD-like_sf"/>
</dbReference>
<dbReference type="GO" id="GO:0005886">
    <property type="term" value="C:plasma membrane"/>
    <property type="evidence" value="ECO:0007669"/>
    <property type="project" value="UniProtKB-SubCell"/>
</dbReference>
<dbReference type="InterPro" id="IPR023299">
    <property type="entry name" value="ATPase_P-typ_cyto_dom_N"/>
</dbReference>
<organism evidence="14 15">
    <name type="scientific">Acetanaerobacterium elongatum</name>
    <dbReference type="NCBI Taxonomy" id="258515"/>
    <lineage>
        <taxon>Bacteria</taxon>
        <taxon>Bacillati</taxon>
        <taxon>Bacillota</taxon>
        <taxon>Clostridia</taxon>
        <taxon>Eubacteriales</taxon>
        <taxon>Oscillospiraceae</taxon>
        <taxon>Acetanaerobacterium</taxon>
    </lineage>
</organism>
<proteinExistence type="inferred from homology"/>
<accession>A0A1H0AHU1</accession>
<dbReference type="Gene3D" id="1.20.1110.10">
    <property type="entry name" value="Calcium-transporting ATPase, transmembrane domain"/>
    <property type="match status" value="1"/>
</dbReference>
<dbReference type="GO" id="GO:0005524">
    <property type="term" value="F:ATP binding"/>
    <property type="evidence" value="ECO:0007669"/>
    <property type="project" value="UniProtKB-KW"/>
</dbReference>
<evidence type="ECO:0000256" key="4">
    <source>
        <dbReference type="ARBA" id="ARBA00022692"/>
    </source>
</evidence>
<gene>
    <name evidence="14" type="ORF">SAMN05192585_11615</name>
</gene>
<evidence type="ECO:0000256" key="2">
    <source>
        <dbReference type="ARBA" id="ARBA00005675"/>
    </source>
</evidence>
<feature type="transmembrane region" description="Helical" evidence="12">
    <location>
        <begin position="849"/>
        <end position="871"/>
    </location>
</feature>
<keyword evidence="10 12" id="KW-0472">Membrane</keyword>
<evidence type="ECO:0000256" key="3">
    <source>
        <dbReference type="ARBA" id="ARBA00022475"/>
    </source>
</evidence>
<dbReference type="FunFam" id="1.20.1110.10:FF:000065">
    <property type="entry name" value="Sarcoplasmic/endoplasmic reticulum calcium ATPase 1"/>
    <property type="match status" value="1"/>
</dbReference>
<keyword evidence="4 12" id="KW-0812">Transmembrane</keyword>
<dbReference type="Gene3D" id="2.70.150.10">
    <property type="entry name" value="Calcium-transporting ATPase, cytoplasmic transduction domain A"/>
    <property type="match status" value="1"/>
</dbReference>
<dbReference type="EMBL" id="FNID01000016">
    <property type="protein sequence ID" value="SDN32366.1"/>
    <property type="molecule type" value="Genomic_DNA"/>
</dbReference>
<dbReference type="SUPFAM" id="SSF81660">
    <property type="entry name" value="Metal cation-transporting ATPase, ATP-binding domain N"/>
    <property type="match status" value="1"/>
</dbReference>
<evidence type="ECO:0000256" key="8">
    <source>
        <dbReference type="ARBA" id="ARBA00022967"/>
    </source>
</evidence>
<evidence type="ECO:0000256" key="11">
    <source>
        <dbReference type="ARBA" id="ARBA00048694"/>
    </source>
</evidence>
<feature type="transmembrane region" description="Helical" evidence="12">
    <location>
        <begin position="69"/>
        <end position="85"/>
    </location>
</feature>
<feature type="transmembrane region" description="Helical" evidence="12">
    <location>
        <begin position="743"/>
        <end position="767"/>
    </location>
</feature>
<evidence type="ECO:0000256" key="7">
    <source>
        <dbReference type="ARBA" id="ARBA00022842"/>
    </source>
</evidence>
<dbReference type="AlphaFoldDB" id="A0A1H0AHU1"/>
<comment type="catalytic activity">
    <reaction evidence="11">
        <text>Ca(2+)(in) + ATP + H2O = Ca(2+)(out) + ADP + phosphate + H(+)</text>
        <dbReference type="Rhea" id="RHEA:18105"/>
        <dbReference type="ChEBI" id="CHEBI:15377"/>
        <dbReference type="ChEBI" id="CHEBI:15378"/>
        <dbReference type="ChEBI" id="CHEBI:29108"/>
        <dbReference type="ChEBI" id="CHEBI:30616"/>
        <dbReference type="ChEBI" id="CHEBI:43474"/>
        <dbReference type="ChEBI" id="CHEBI:456216"/>
        <dbReference type="EC" id="7.2.2.10"/>
    </reaction>
</comment>
<dbReference type="PANTHER" id="PTHR43294">
    <property type="entry name" value="SODIUM/POTASSIUM-TRANSPORTING ATPASE SUBUNIT ALPHA"/>
    <property type="match status" value="1"/>
</dbReference>
<dbReference type="SFLD" id="SFLDG00002">
    <property type="entry name" value="C1.7:_P-type_atpase_like"/>
    <property type="match status" value="1"/>
</dbReference>
<evidence type="ECO:0000256" key="1">
    <source>
        <dbReference type="ARBA" id="ARBA00004651"/>
    </source>
</evidence>
<dbReference type="RefSeq" id="WP_242871710.1">
    <property type="nucleotide sequence ID" value="NZ_FNID01000016.1"/>
</dbReference>
<dbReference type="InterPro" id="IPR059000">
    <property type="entry name" value="ATPase_P-type_domA"/>
</dbReference>
<dbReference type="InterPro" id="IPR050510">
    <property type="entry name" value="Cation_transp_ATPase_P-type"/>
</dbReference>
<dbReference type="Pfam" id="PF00689">
    <property type="entry name" value="Cation_ATPase_C"/>
    <property type="match status" value="1"/>
</dbReference>
<evidence type="ECO:0000256" key="5">
    <source>
        <dbReference type="ARBA" id="ARBA00022741"/>
    </source>
</evidence>
<evidence type="ECO:0000313" key="15">
    <source>
        <dbReference type="Proteomes" id="UP000199182"/>
    </source>
</evidence>
<keyword evidence="8" id="KW-1278">Translocase</keyword>
<evidence type="ECO:0000256" key="12">
    <source>
        <dbReference type="SAM" id="Phobius"/>
    </source>
</evidence>
<feature type="transmembrane region" description="Helical" evidence="12">
    <location>
        <begin position="217"/>
        <end position="238"/>
    </location>
</feature>
<evidence type="ECO:0000256" key="10">
    <source>
        <dbReference type="ARBA" id="ARBA00023136"/>
    </source>
</evidence>
<reference evidence="14 15" key="1">
    <citation type="submission" date="2016-10" db="EMBL/GenBank/DDBJ databases">
        <authorList>
            <person name="de Groot N.N."/>
        </authorList>
    </citation>
    <scope>NUCLEOTIDE SEQUENCE [LARGE SCALE GENOMIC DNA]</scope>
    <source>
        <strain evidence="14 15">CGMCC 1.5012</strain>
    </source>
</reference>
<evidence type="ECO:0000313" key="14">
    <source>
        <dbReference type="EMBL" id="SDN32366.1"/>
    </source>
</evidence>
<dbReference type="InterPro" id="IPR006068">
    <property type="entry name" value="ATPase_P-typ_cation-transptr_C"/>
</dbReference>
<dbReference type="SUPFAM" id="SSF56784">
    <property type="entry name" value="HAD-like"/>
    <property type="match status" value="1"/>
</dbReference>
<dbReference type="InterPro" id="IPR001757">
    <property type="entry name" value="P_typ_ATPase"/>
</dbReference>
<dbReference type="InterPro" id="IPR044492">
    <property type="entry name" value="P_typ_ATPase_HD_dom"/>
</dbReference>
<keyword evidence="5" id="KW-0547">Nucleotide-binding</keyword>
<evidence type="ECO:0000256" key="6">
    <source>
        <dbReference type="ARBA" id="ARBA00022840"/>
    </source>
</evidence>
<dbReference type="SMART" id="SM00831">
    <property type="entry name" value="Cation_ATPase_N"/>
    <property type="match status" value="1"/>
</dbReference>
<evidence type="ECO:0000256" key="9">
    <source>
        <dbReference type="ARBA" id="ARBA00022989"/>
    </source>
</evidence>
<dbReference type="InterPro" id="IPR004014">
    <property type="entry name" value="ATPase_P-typ_cation-transptr_N"/>
</dbReference>
<dbReference type="InterPro" id="IPR023298">
    <property type="entry name" value="ATPase_P-typ_TM_dom_sf"/>
</dbReference>
<dbReference type="SFLD" id="SFLDF00027">
    <property type="entry name" value="p-type_atpase"/>
    <property type="match status" value="1"/>
</dbReference>
<dbReference type="STRING" id="258515.SAMN05192585_11615"/>
<keyword evidence="6" id="KW-0067">ATP-binding</keyword>
<dbReference type="Pfam" id="PF00122">
    <property type="entry name" value="E1-E2_ATPase"/>
    <property type="match status" value="1"/>
</dbReference>
<dbReference type="InterPro" id="IPR023214">
    <property type="entry name" value="HAD_sf"/>
</dbReference>
<dbReference type="SUPFAM" id="SSF81665">
    <property type="entry name" value="Calcium ATPase, transmembrane domain M"/>
    <property type="match status" value="1"/>
</dbReference>
<comment type="subcellular location">
    <subcellularLocation>
        <location evidence="1">Cell membrane</location>
        <topology evidence="1">Multi-pass membrane protein</topology>
    </subcellularLocation>
</comment>
<feature type="domain" description="Cation-transporting P-type ATPase N-terminal" evidence="13">
    <location>
        <begin position="2"/>
        <end position="65"/>
    </location>
</feature>
<keyword evidence="3" id="KW-1003">Cell membrane</keyword>
<dbReference type="PRINTS" id="PR00120">
    <property type="entry name" value="HATPASE"/>
</dbReference>
<feature type="transmembrane region" description="Helical" evidence="12">
    <location>
        <begin position="701"/>
        <end position="722"/>
    </location>
</feature>
<name>A0A1H0AHU1_9FIRM</name>
<keyword evidence="7" id="KW-0460">Magnesium</keyword>
<feature type="transmembrane region" description="Helical" evidence="12">
    <location>
        <begin position="675"/>
        <end position="695"/>
    </location>
</feature>
<dbReference type="Pfam" id="PF00690">
    <property type="entry name" value="Cation_ATPase_N"/>
    <property type="match status" value="1"/>
</dbReference>
<evidence type="ECO:0000259" key="13">
    <source>
        <dbReference type="SMART" id="SM00831"/>
    </source>
</evidence>
<feature type="transmembrane region" description="Helical" evidence="12">
    <location>
        <begin position="817"/>
        <end position="837"/>
    </location>
</feature>
<dbReference type="PROSITE" id="PS00154">
    <property type="entry name" value="ATPASE_E1_E2"/>
    <property type="match status" value="1"/>
</dbReference>
<keyword evidence="9 12" id="KW-1133">Transmembrane helix</keyword>
<dbReference type="Proteomes" id="UP000199182">
    <property type="component" value="Unassembled WGS sequence"/>
</dbReference>
<comment type="similarity">
    <text evidence="2">Belongs to the cation transport ATPase (P-type) (TC 3.A.3) family. Type IIA subfamily.</text>
</comment>
<keyword evidence="15" id="KW-1185">Reference proteome</keyword>
<dbReference type="PRINTS" id="PR00119">
    <property type="entry name" value="CATATPASE"/>
</dbReference>
<dbReference type="Gene3D" id="3.40.50.1000">
    <property type="entry name" value="HAD superfamily/HAD-like"/>
    <property type="match status" value="1"/>
</dbReference>
<dbReference type="NCBIfam" id="TIGR01494">
    <property type="entry name" value="ATPase_P-type"/>
    <property type="match status" value="2"/>
</dbReference>
<dbReference type="InterPro" id="IPR018303">
    <property type="entry name" value="ATPase_P-typ_P_site"/>
</dbReference>
<dbReference type="SFLD" id="SFLDS00003">
    <property type="entry name" value="Haloacid_Dehalogenase"/>
    <property type="match status" value="1"/>
</dbReference>
<sequence length="904" mass="97227">MRRETLPAEKGLSAQEARKQLQRFGPNRLVQAKKVKPLVIFASQFKDALVGILLAATVLSVVMGEISEAVTIMIIVFLNALLGFIQEFRTEKTLEALKKMAAPSAKVLRGGVEESIPSDEVVPDDILILEAGDRVAADAMLLESVELYADESILTGESVSVKKDVRSSAFMGTVVTRGHGRAKVTATGMQTEMGKIAGMIEEIDEEMTPLQKRLSQLGKFIGIGCLIICAVVALTGIVRGENPFDMLLTGISLSVAAVPEGLPAIVTISLALAVSRMLKRNALIRKLAAVETLGCAGVICSDKTGTITENKMTVTAVITPNGVYEVTGTGYEKSGVFRSIKGASPRQDECLTELLQTAALCNNAHLYTQGRSAFQRLIIESDDFSASGEPTEIALLIAASKGGFSEQTLARQFTREGEVPFSSERKAMSVLARLQDGRNKVLIKGAADVVIKKCAYIQKRGAVMPMGDDDLCWVNTQTENMAKNALRVLGFAYKYKPEGGLSEKDEHSFIFVGLTGMIDPPRKEVYDAIRVCRRAGIRPVMITGDHALTAEAIAREIKLLTPGDGVLTGAQLDRMDDEALEKAAAKTAVYARVTPQHKLRIVRALKKAGNIVAMTGDGVNDAPAIKEADIGASMGMNGTDVTKEAASLILLDDNFATLVAAVEEGRIIYQNIRKFIRYLISCNIGEVLTMFIGMLMGLPVILLPIQILLVNLVTDGLPAIALGLEPPENDEMTRKPRPKNESIFSNGLLTTIIFRGCIIGLATLATFVTVTKYGGSVEAARSASLLTLIFSQLIHVFECKSEKKNLFQINIFSNIRLVLSVLLSGVIAAAAVYLPPLAGLFKTVSLTPFQLLAVLGYTFAGPVIAWIVSLFKPKHTTIDPPEQEGVVPPAPKLLPPASGYDTII</sequence>
<feature type="transmembrane region" description="Helical" evidence="12">
    <location>
        <begin position="779"/>
        <end position="797"/>
    </location>
</feature>
<dbReference type="FunFam" id="3.40.50.1000:FF:000028">
    <property type="entry name" value="Calcium-transporting P-type ATPase, putative"/>
    <property type="match status" value="1"/>
</dbReference>
<feature type="transmembrane region" description="Helical" evidence="12">
    <location>
        <begin position="38"/>
        <end position="63"/>
    </location>
</feature>
<dbReference type="SUPFAM" id="SSF81653">
    <property type="entry name" value="Calcium ATPase, transduction domain A"/>
    <property type="match status" value="1"/>
</dbReference>
<dbReference type="GO" id="GO:0016887">
    <property type="term" value="F:ATP hydrolysis activity"/>
    <property type="evidence" value="ECO:0007669"/>
    <property type="project" value="InterPro"/>
</dbReference>
<dbReference type="InterPro" id="IPR008250">
    <property type="entry name" value="ATPase_P-typ_transduc_dom_A_sf"/>
</dbReference>
<dbReference type="Pfam" id="PF13246">
    <property type="entry name" value="Cation_ATPase"/>
    <property type="match status" value="1"/>
</dbReference>
<dbReference type="PANTHER" id="PTHR43294:SF21">
    <property type="entry name" value="CATION TRANSPORTING ATPASE"/>
    <property type="match status" value="1"/>
</dbReference>
<dbReference type="Gene3D" id="3.40.1110.10">
    <property type="entry name" value="Calcium-transporting ATPase, cytoplasmic domain N"/>
    <property type="match status" value="1"/>
</dbReference>
<dbReference type="GO" id="GO:0005388">
    <property type="term" value="F:P-type calcium transporter activity"/>
    <property type="evidence" value="ECO:0007669"/>
    <property type="project" value="UniProtKB-EC"/>
</dbReference>
<protein>
    <submittedName>
        <fullName evidence="14">Ca2+-transporting ATPase</fullName>
    </submittedName>
</protein>